<evidence type="ECO:0000256" key="2">
    <source>
        <dbReference type="ARBA" id="ARBA00022448"/>
    </source>
</evidence>
<organism evidence="10 11">
    <name type="scientific">Leifsonia naganoensis</name>
    <dbReference type="NCBI Taxonomy" id="150025"/>
    <lineage>
        <taxon>Bacteria</taxon>
        <taxon>Bacillati</taxon>
        <taxon>Actinomycetota</taxon>
        <taxon>Actinomycetes</taxon>
        <taxon>Micrococcales</taxon>
        <taxon>Microbacteriaceae</taxon>
        <taxon>Leifsonia</taxon>
    </lineage>
</organism>
<evidence type="ECO:0000256" key="8">
    <source>
        <dbReference type="SAM" id="MobiDB-lite"/>
    </source>
</evidence>
<dbReference type="RefSeq" id="WP_179701598.1">
    <property type="nucleotide sequence ID" value="NZ_BAAAHA010000001.1"/>
</dbReference>
<comment type="similarity">
    <text evidence="7">Belongs to the binding-protein-dependent transport system permease family.</text>
</comment>
<evidence type="ECO:0000313" key="11">
    <source>
        <dbReference type="Proteomes" id="UP000521075"/>
    </source>
</evidence>
<protein>
    <submittedName>
        <fullName evidence="10">Multiple sugar transport system permease protein</fullName>
    </submittedName>
</protein>
<dbReference type="InterPro" id="IPR000515">
    <property type="entry name" value="MetI-like"/>
</dbReference>
<evidence type="ECO:0000256" key="5">
    <source>
        <dbReference type="ARBA" id="ARBA00022989"/>
    </source>
</evidence>
<dbReference type="PROSITE" id="PS50928">
    <property type="entry name" value="ABC_TM1"/>
    <property type="match status" value="1"/>
</dbReference>
<evidence type="ECO:0000256" key="6">
    <source>
        <dbReference type="ARBA" id="ARBA00023136"/>
    </source>
</evidence>
<reference evidence="10 11" key="1">
    <citation type="submission" date="2020-07" db="EMBL/GenBank/DDBJ databases">
        <title>Sequencing the genomes of 1000 actinobacteria strains.</title>
        <authorList>
            <person name="Klenk H.-P."/>
        </authorList>
    </citation>
    <scope>NUCLEOTIDE SEQUENCE [LARGE SCALE GENOMIC DNA]</scope>
    <source>
        <strain evidence="10 11">DSM 15166</strain>
    </source>
</reference>
<keyword evidence="4 7" id="KW-0812">Transmembrane</keyword>
<evidence type="ECO:0000256" key="1">
    <source>
        <dbReference type="ARBA" id="ARBA00004651"/>
    </source>
</evidence>
<dbReference type="Pfam" id="PF00528">
    <property type="entry name" value="BPD_transp_1"/>
    <property type="match status" value="1"/>
</dbReference>
<comment type="caution">
    <text evidence="10">The sequence shown here is derived from an EMBL/GenBank/DDBJ whole genome shotgun (WGS) entry which is preliminary data.</text>
</comment>
<proteinExistence type="inferred from homology"/>
<dbReference type="AlphaFoldDB" id="A0A853DWF0"/>
<keyword evidence="6 7" id="KW-0472">Membrane</keyword>
<keyword evidence="11" id="KW-1185">Reference proteome</keyword>
<dbReference type="GO" id="GO:0055085">
    <property type="term" value="P:transmembrane transport"/>
    <property type="evidence" value="ECO:0007669"/>
    <property type="project" value="InterPro"/>
</dbReference>
<gene>
    <name evidence="10" type="ORF">HNR14_002902</name>
</gene>
<evidence type="ECO:0000256" key="7">
    <source>
        <dbReference type="RuleBase" id="RU363032"/>
    </source>
</evidence>
<accession>A0A853DWF0</accession>
<feature type="transmembrane region" description="Helical" evidence="7">
    <location>
        <begin position="210"/>
        <end position="232"/>
    </location>
</feature>
<dbReference type="EMBL" id="JACCHJ010000001">
    <property type="protein sequence ID" value="NYK11021.1"/>
    <property type="molecule type" value="Genomic_DNA"/>
</dbReference>
<feature type="transmembrane region" description="Helical" evidence="7">
    <location>
        <begin position="135"/>
        <end position="159"/>
    </location>
</feature>
<dbReference type="Proteomes" id="UP000521075">
    <property type="component" value="Unassembled WGS sequence"/>
</dbReference>
<keyword evidence="5 7" id="KW-1133">Transmembrane helix</keyword>
<dbReference type="SUPFAM" id="SSF161098">
    <property type="entry name" value="MetI-like"/>
    <property type="match status" value="1"/>
</dbReference>
<name>A0A853DWF0_9MICO</name>
<feature type="domain" description="ABC transmembrane type-1" evidence="9">
    <location>
        <begin position="100"/>
        <end position="289"/>
    </location>
</feature>
<evidence type="ECO:0000256" key="4">
    <source>
        <dbReference type="ARBA" id="ARBA00022692"/>
    </source>
</evidence>
<keyword evidence="10" id="KW-0762">Sugar transport</keyword>
<dbReference type="PANTHER" id="PTHR43744">
    <property type="entry name" value="ABC TRANSPORTER PERMEASE PROTEIN MG189-RELATED-RELATED"/>
    <property type="match status" value="1"/>
</dbReference>
<feature type="transmembrane region" description="Helical" evidence="7">
    <location>
        <begin position="272"/>
        <end position="293"/>
    </location>
</feature>
<comment type="subcellular location">
    <subcellularLocation>
        <location evidence="1 7">Cell membrane</location>
        <topology evidence="1 7">Multi-pass membrane protein</topology>
    </subcellularLocation>
</comment>
<sequence>MSTTELLARGSRSLAAGGDDDGRDPAPTRRRARRGRAGTIVIGALLGVGALATAFPFLWMVFASVKPRSESVAYPPQLLPKQPTFEYFVQLFTELDFGRYLLNTLIIVVICMLGLLLMAAAGYGFAKFTFRGRDALFFLVLVTMMIPGQVTMIPSYLILNGMKLTNTLVGIALPMLVSGFAVFLFRQFMATIPTEIVEAARMDGAGEWRIFFRIILPMSGPILAVQVVLTFIAGWNSFLWPLIIANDQNLYTLSVGLSLLNQQIATNPSLQMAASTLMVVPILIVFVIFQRYVVQGFALSGLK</sequence>
<feature type="region of interest" description="Disordered" evidence="8">
    <location>
        <begin position="1"/>
        <end position="32"/>
    </location>
</feature>
<keyword evidence="2 7" id="KW-0813">Transport</keyword>
<dbReference type="GO" id="GO:0005886">
    <property type="term" value="C:plasma membrane"/>
    <property type="evidence" value="ECO:0007669"/>
    <property type="project" value="UniProtKB-SubCell"/>
</dbReference>
<evidence type="ECO:0000313" key="10">
    <source>
        <dbReference type="EMBL" id="NYK11021.1"/>
    </source>
</evidence>
<feature type="transmembrane region" description="Helical" evidence="7">
    <location>
        <begin position="238"/>
        <end position="260"/>
    </location>
</feature>
<feature type="transmembrane region" description="Helical" evidence="7">
    <location>
        <begin position="39"/>
        <end position="62"/>
    </location>
</feature>
<dbReference type="InterPro" id="IPR035906">
    <property type="entry name" value="MetI-like_sf"/>
</dbReference>
<keyword evidence="3" id="KW-1003">Cell membrane</keyword>
<evidence type="ECO:0000256" key="3">
    <source>
        <dbReference type="ARBA" id="ARBA00022475"/>
    </source>
</evidence>
<dbReference type="Gene3D" id="1.10.3720.10">
    <property type="entry name" value="MetI-like"/>
    <property type="match status" value="1"/>
</dbReference>
<feature type="transmembrane region" description="Helical" evidence="7">
    <location>
        <begin position="171"/>
        <end position="189"/>
    </location>
</feature>
<evidence type="ECO:0000259" key="9">
    <source>
        <dbReference type="PROSITE" id="PS50928"/>
    </source>
</evidence>
<dbReference type="PANTHER" id="PTHR43744:SF12">
    <property type="entry name" value="ABC TRANSPORTER PERMEASE PROTEIN MG189-RELATED"/>
    <property type="match status" value="1"/>
</dbReference>
<feature type="transmembrane region" description="Helical" evidence="7">
    <location>
        <begin position="100"/>
        <end position="123"/>
    </location>
</feature>
<dbReference type="CDD" id="cd06261">
    <property type="entry name" value="TM_PBP2"/>
    <property type="match status" value="1"/>
</dbReference>